<dbReference type="SMART" id="SM00184">
    <property type="entry name" value="RING"/>
    <property type="match status" value="1"/>
</dbReference>
<evidence type="ECO:0000256" key="4">
    <source>
        <dbReference type="PROSITE-ProRule" id="PRU00228"/>
    </source>
</evidence>
<dbReference type="Pfam" id="PF00569">
    <property type="entry name" value="ZZ"/>
    <property type="match status" value="1"/>
</dbReference>
<dbReference type="Gene3D" id="3.30.60.90">
    <property type="match status" value="1"/>
</dbReference>
<feature type="domain" description="RING-type" evidence="6">
    <location>
        <begin position="109"/>
        <end position="147"/>
    </location>
</feature>
<dbReference type="FunFam" id="3.30.60.90:FF:000014">
    <property type="entry name" value="E3 ubiquitin-protein ligase PRT1"/>
    <property type="match status" value="1"/>
</dbReference>
<dbReference type="PANTHER" id="PTHR15898">
    <property type="entry name" value="BIFUNCTIONAL APOPTOSIS REGULATOR"/>
    <property type="match status" value="1"/>
</dbReference>
<evidence type="ECO:0008006" key="10">
    <source>
        <dbReference type="Google" id="ProtNLM"/>
    </source>
</evidence>
<keyword evidence="1" id="KW-0479">Metal-binding</keyword>
<proteinExistence type="predicted"/>
<dbReference type="InterPro" id="IPR001841">
    <property type="entry name" value="Znf_RING"/>
</dbReference>
<dbReference type="GO" id="GO:0008270">
    <property type="term" value="F:zinc ion binding"/>
    <property type="evidence" value="ECO:0007669"/>
    <property type="project" value="UniProtKB-KW"/>
</dbReference>
<dbReference type="InterPro" id="IPR000433">
    <property type="entry name" value="Znf_ZZ"/>
</dbReference>
<keyword evidence="2 4" id="KW-0863">Zinc-finger</keyword>
<dbReference type="GO" id="GO:0061630">
    <property type="term" value="F:ubiquitin protein ligase activity"/>
    <property type="evidence" value="ECO:0007669"/>
    <property type="project" value="TreeGrafter"/>
</dbReference>
<dbReference type="PANTHER" id="PTHR15898:SF13">
    <property type="entry name" value="BIFUNCTIONAL APOPTOSIS REGULATOR"/>
    <property type="match status" value="1"/>
</dbReference>
<feature type="compositionally biased region" description="Polar residues" evidence="5">
    <location>
        <begin position="321"/>
        <end position="339"/>
    </location>
</feature>
<gene>
    <name evidence="8" type="ORF">SLEP1_g650</name>
</gene>
<evidence type="ECO:0000259" key="7">
    <source>
        <dbReference type="PROSITE" id="PS50135"/>
    </source>
</evidence>
<organism evidence="8 9">
    <name type="scientific">Rubroshorea leprosula</name>
    <dbReference type="NCBI Taxonomy" id="152421"/>
    <lineage>
        <taxon>Eukaryota</taxon>
        <taxon>Viridiplantae</taxon>
        <taxon>Streptophyta</taxon>
        <taxon>Embryophyta</taxon>
        <taxon>Tracheophyta</taxon>
        <taxon>Spermatophyta</taxon>
        <taxon>Magnoliopsida</taxon>
        <taxon>eudicotyledons</taxon>
        <taxon>Gunneridae</taxon>
        <taxon>Pentapetalae</taxon>
        <taxon>rosids</taxon>
        <taxon>malvids</taxon>
        <taxon>Malvales</taxon>
        <taxon>Dipterocarpaceae</taxon>
        <taxon>Rubroshorea</taxon>
    </lineage>
</organism>
<dbReference type="SUPFAM" id="SSF57850">
    <property type="entry name" value="RING/U-box"/>
    <property type="match status" value="2"/>
</dbReference>
<evidence type="ECO:0000259" key="6">
    <source>
        <dbReference type="PROSITE" id="PS50089"/>
    </source>
</evidence>
<comment type="caution">
    <text evidence="8">The sequence shown here is derived from an EMBL/GenBank/DDBJ whole genome shotgun (WGS) entry which is preliminary data.</text>
</comment>
<name>A0AAV5HJI6_9ROSI</name>
<dbReference type="Proteomes" id="UP001054252">
    <property type="component" value="Unassembled WGS sequence"/>
</dbReference>
<dbReference type="InterPro" id="IPR013083">
    <property type="entry name" value="Znf_RING/FYVE/PHD"/>
</dbReference>
<feature type="domain" description="ZZ-type" evidence="7">
    <location>
        <begin position="220"/>
        <end position="284"/>
    </location>
</feature>
<sequence length="354" mass="39138">MLLLLCIPEEEKKIDIFSPQFDGLGCESHVEREFYQLGGPTNSSTIDFESNSCVDKGSNSDGISINVRQTESHSDAAIVRKETSYRNSNGTKSLACEEKEEVLVADLLCAACKQLLYCPVVLNCGHVYCEACIINPAVETLKCQACQSSHPRGTPKVCLKLDHFLKEKFPKEYELRRDVVQQKQVLLKNESTTTCSPEASNQDIFSSSMPSGDLPFTNIHAGVGCDSCGMCPIVGDRFRCIDCVERIGFDLCGDCHKSGPKLPGRFNQQHTPEHRFELVKRDIFSPRNVRIRLVTRGRQDDLVIPEADLVGLEDGVWIFTSNGDSEGNTSSDVAASVTQLDDDTEDQNDTQATN</sequence>
<accession>A0AAV5HJI6</accession>
<dbReference type="Gene3D" id="3.30.40.10">
    <property type="entry name" value="Zinc/RING finger domain, C3HC4 (zinc finger)"/>
    <property type="match status" value="1"/>
</dbReference>
<dbReference type="PROSITE" id="PS00518">
    <property type="entry name" value="ZF_RING_1"/>
    <property type="match status" value="1"/>
</dbReference>
<dbReference type="InterPro" id="IPR043145">
    <property type="entry name" value="Znf_ZZ_sf"/>
</dbReference>
<evidence type="ECO:0000313" key="9">
    <source>
        <dbReference type="Proteomes" id="UP001054252"/>
    </source>
</evidence>
<dbReference type="EMBL" id="BPVZ01000001">
    <property type="protein sequence ID" value="GKU86074.1"/>
    <property type="molecule type" value="Genomic_DNA"/>
</dbReference>
<dbReference type="GO" id="GO:0043161">
    <property type="term" value="P:proteasome-mediated ubiquitin-dependent protein catabolic process"/>
    <property type="evidence" value="ECO:0007669"/>
    <property type="project" value="TreeGrafter"/>
</dbReference>
<protein>
    <recommendedName>
        <fullName evidence="10">E3 ubiquitin-protein ligase PRT1</fullName>
    </recommendedName>
</protein>
<feature type="region of interest" description="Disordered" evidence="5">
    <location>
        <begin position="321"/>
        <end position="354"/>
    </location>
</feature>
<keyword evidence="9" id="KW-1185">Reference proteome</keyword>
<evidence type="ECO:0000256" key="2">
    <source>
        <dbReference type="ARBA" id="ARBA00022771"/>
    </source>
</evidence>
<dbReference type="AlphaFoldDB" id="A0AAV5HJI6"/>
<keyword evidence="3" id="KW-0862">Zinc</keyword>
<evidence type="ECO:0000256" key="5">
    <source>
        <dbReference type="SAM" id="MobiDB-lite"/>
    </source>
</evidence>
<reference evidence="8 9" key="1">
    <citation type="journal article" date="2021" name="Commun. Biol.">
        <title>The genome of Shorea leprosula (Dipterocarpaceae) highlights the ecological relevance of drought in aseasonal tropical rainforests.</title>
        <authorList>
            <person name="Ng K.K.S."/>
            <person name="Kobayashi M.J."/>
            <person name="Fawcett J.A."/>
            <person name="Hatakeyama M."/>
            <person name="Paape T."/>
            <person name="Ng C.H."/>
            <person name="Ang C.C."/>
            <person name="Tnah L.H."/>
            <person name="Lee C.T."/>
            <person name="Nishiyama T."/>
            <person name="Sese J."/>
            <person name="O'Brien M.J."/>
            <person name="Copetti D."/>
            <person name="Mohd Noor M.I."/>
            <person name="Ong R.C."/>
            <person name="Putra M."/>
            <person name="Sireger I.Z."/>
            <person name="Indrioko S."/>
            <person name="Kosugi Y."/>
            <person name="Izuno A."/>
            <person name="Isagi Y."/>
            <person name="Lee S.L."/>
            <person name="Shimizu K.K."/>
        </authorList>
    </citation>
    <scope>NUCLEOTIDE SEQUENCE [LARGE SCALE GENOMIC DNA]</scope>
    <source>
        <strain evidence="8">214</strain>
    </source>
</reference>
<evidence type="ECO:0000313" key="8">
    <source>
        <dbReference type="EMBL" id="GKU86074.1"/>
    </source>
</evidence>
<evidence type="ECO:0000256" key="1">
    <source>
        <dbReference type="ARBA" id="ARBA00022723"/>
    </source>
</evidence>
<dbReference type="InterPro" id="IPR017907">
    <property type="entry name" value="Znf_RING_CS"/>
</dbReference>
<dbReference type="PROSITE" id="PS50089">
    <property type="entry name" value="ZF_RING_2"/>
    <property type="match status" value="1"/>
</dbReference>
<dbReference type="PROSITE" id="PS50135">
    <property type="entry name" value="ZF_ZZ_2"/>
    <property type="match status" value="1"/>
</dbReference>
<evidence type="ECO:0000256" key="3">
    <source>
        <dbReference type="ARBA" id="ARBA00022833"/>
    </source>
</evidence>